<evidence type="ECO:0000313" key="2">
    <source>
        <dbReference type="EMBL" id="MBB3994613.1"/>
    </source>
</evidence>
<organism evidence="2 3">
    <name type="scientific">Sulfitobacter undariae</name>
    <dbReference type="NCBI Taxonomy" id="1563671"/>
    <lineage>
        <taxon>Bacteria</taxon>
        <taxon>Pseudomonadati</taxon>
        <taxon>Pseudomonadota</taxon>
        <taxon>Alphaproteobacteria</taxon>
        <taxon>Rhodobacterales</taxon>
        <taxon>Roseobacteraceae</taxon>
        <taxon>Sulfitobacter</taxon>
    </lineage>
</organism>
<sequence length="270" mass="30171">MKDAQEIITGWIDPDTGNQMEASHVIANAVAAPVVLLGEQHDRVDNHLWQLQVSQQIFAQRRDIVMGFEMFPARLDPVLAQWSAGDLSEEAFLEKAEWKTVWGFDPELYLPLFRFCKDNAISMIGLNCRRALVSEVGADGWEGVPVENREGLTPALPASPAYREFLFQITGGVREGRKAQSAQDPEFDRFVRAQQTWDRAFACRIADVVSQPDAPLVIGIIGRGHLEYHHGTPFQLEDLGVPNTQVLLPAEQGREIKPQVGDAVYRLPTT</sequence>
<dbReference type="EMBL" id="JACIEI010000007">
    <property type="protein sequence ID" value="MBB3994613.1"/>
    <property type="molecule type" value="Genomic_DNA"/>
</dbReference>
<accession>A0A7W6E4J8</accession>
<dbReference type="AlphaFoldDB" id="A0A7W6E4J8"/>
<evidence type="ECO:0000259" key="1">
    <source>
        <dbReference type="Pfam" id="PF04187"/>
    </source>
</evidence>
<name>A0A7W6E4J8_9RHOB</name>
<proteinExistence type="predicted"/>
<dbReference type="RefSeq" id="WP_184565806.1">
    <property type="nucleotide sequence ID" value="NZ_JACIEI010000007.1"/>
</dbReference>
<dbReference type="Gene3D" id="3.40.50.11550">
    <property type="match status" value="1"/>
</dbReference>
<comment type="caution">
    <text evidence="2">The sequence shown here is derived from an EMBL/GenBank/DDBJ whole genome shotgun (WGS) entry which is preliminary data.</text>
</comment>
<dbReference type="Proteomes" id="UP000530268">
    <property type="component" value="Unassembled WGS sequence"/>
</dbReference>
<feature type="domain" description="Haem-binding uptake Tiki superfamily ChaN" evidence="1">
    <location>
        <begin position="26"/>
        <end position="236"/>
    </location>
</feature>
<dbReference type="CDD" id="cd14727">
    <property type="entry name" value="ChanN-like"/>
    <property type="match status" value="1"/>
</dbReference>
<reference evidence="2 3" key="1">
    <citation type="submission" date="2020-08" db="EMBL/GenBank/DDBJ databases">
        <title>Genomic Encyclopedia of Type Strains, Phase IV (KMG-IV): sequencing the most valuable type-strain genomes for metagenomic binning, comparative biology and taxonomic classification.</title>
        <authorList>
            <person name="Goeker M."/>
        </authorList>
    </citation>
    <scope>NUCLEOTIDE SEQUENCE [LARGE SCALE GENOMIC DNA]</scope>
    <source>
        <strain evidence="2 3">DSM 102234</strain>
    </source>
</reference>
<dbReference type="SUPFAM" id="SSF159501">
    <property type="entry name" value="EreA/ChaN-like"/>
    <property type="match status" value="1"/>
</dbReference>
<dbReference type="InterPro" id="IPR007314">
    <property type="entry name" value="Cofac_haem-bd_dom"/>
</dbReference>
<keyword evidence="3" id="KW-1185">Reference proteome</keyword>
<evidence type="ECO:0000313" key="3">
    <source>
        <dbReference type="Proteomes" id="UP000530268"/>
    </source>
</evidence>
<gene>
    <name evidence="2" type="ORF">GGR95_002261</name>
</gene>
<dbReference type="Pfam" id="PF04187">
    <property type="entry name" value="Cofac_haem_bdg"/>
    <property type="match status" value="1"/>
</dbReference>
<protein>
    <submittedName>
        <fullName evidence="2">Putative iron-regulated protein</fullName>
    </submittedName>
</protein>